<dbReference type="InterPro" id="IPR038922">
    <property type="entry name" value="HYPK_UBA"/>
</dbReference>
<dbReference type="Pfam" id="PF19026">
    <property type="entry name" value="UBA_HYPK"/>
    <property type="match status" value="1"/>
</dbReference>
<dbReference type="EMBL" id="JACDTQ010001388">
    <property type="protein sequence ID" value="KAF5922694.1"/>
    <property type="molecule type" value="Genomic_DNA"/>
</dbReference>
<feature type="domain" description="Nascent polypeptide-associated complex subunit alpha-like UBA" evidence="1">
    <location>
        <begin position="213"/>
        <end position="252"/>
    </location>
</feature>
<dbReference type="CDD" id="cd14361">
    <property type="entry name" value="UBA_HYPK"/>
    <property type="match status" value="1"/>
</dbReference>
<name>A0A7J7F4K0_DICBM</name>
<gene>
    <name evidence="2" type="ORF">HPG69_008068</name>
</gene>
<sequence length="253" mass="28673">MLADQERLMKDPMRKFSTSCGISLPWESWSDSSNVRPLCRFVEFRVLGQQRHDITKGQRSRIVQPNAVLGGGKVFQRPRKKQRRAELSLLRGLVVVFEDRPVDLPLWPGCHGGQPYPVASSESECCGLDVRASISDILVVFSCLLEVGCWRSSLHVFNKGRKKRKEGELADFHLLAIKRDPEFQSGDGHVRDWKKTVLEQKAKKEQEKELAKVAIKKGDPELIMTETEISWAAEQSLKEYMGNVVEVLIALTS</sequence>
<proteinExistence type="predicted"/>
<evidence type="ECO:0000259" key="1">
    <source>
        <dbReference type="Pfam" id="PF19026"/>
    </source>
</evidence>
<evidence type="ECO:0000313" key="2">
    <source>
        <dbReference type="EMBL" id="KAF5922694.1"/>
    </source>
</evidence>
<protein>
    <recommendedName>
        <fullName evidence="1">Nascent polypeptide-associated complex subunit alpha-like UBA domain-containing protein</fullName>
    </recommendedName>
</protein>
<dbReference type="Proteomes" id="UP000551758">
    <property type="component" value="Unassembled WGS sequence"/>
</dbReference>
<dbReference type="AlphaFoldDB" id="A0A7J7F4K0"/>
<organism evidence="2 3">
    <name type="scientific">Diceros bicornis minor</name>
    <name type="common">South-central black rhinoceros</name>
    <dbReference type="NCBI Taxonomy" id="77932"/>
    <lineage>
        <taxon>Eukaryota</taxon>
        <taxon>Metazoa</taxon>
        <taxon>Chordata</taxon>
        <taxon>Craniata</taxon>
        <taxon>Vertebrata</taxon>
        <taxon>Euteleostomi</taxon>
        <taxon>Mammalia</taxon>
        <taxon>Eutheria</taxon>
        <taxon>Laurasiatheria</taxon>
        <taxon>Perissodactyla</taxon>
        <taxon>Rhinocerotidae</taxon>
        <taxon>Diceros</taxon>
    </lineage>
</organism>
<keyword evidence="3" id="KW-1185">Reference proteome</keyword>
<accession>A0A7J7F4K0</accession>
<comment type="caution">
    <text evidence="2">The sequence shown here is derived from an EMBL/GenBank/DDBJ whole genome shotgun (WGS) entry which is preliminary data.</text>
</comment>
<dbReference type="InterPro" id="IPR044034">
    <property type="entry name" value="NAC-like_UBA"/>
</dbReference>
<reference evidence="2 3" key="1">
    <citation type="journal article" date="2020" name="Mol. Biol. Evol.">
        <title>Interspecific Gene Flow and the Evolution of Specialization in Black and White Rhinoceros.</title>
        <authorList>
            <person name="Moodley Y."/>
            <person name="Westbury M.V."/>
            <person name="Russo I.M."/>
            <person name="Gopalakrishnan S."/>
            <person name="Rakotoarivelo A."/>
            <person name="Olsen R.A."/>
            <person name="Prost S."/>
            <person name="Tunstall T."/>
            <person name="Ryder O.A."/>
            <person name="Dalen L."/>
            <person name="Bruford M.W."/>
        </authorList>
    </citation>
    <scope>NUCLEOTIDE SEQUENCE [LARGE SCALE GENOMIC DNA]</scope>
    <source>
        <strain evidence="2">SBR-YM</strain>
        <tissue evidence="2">Skin</tissue>
    </source>
</reference>
<evidence type="ECO:0000313" key="3">
    <source>
        <dbReference type="Proteomes" id="UP000551758"/>
    </source>
</evidence>